<reference evidence="3" key="4">
    <citation type="submission" date="2022-03" db="EMBL/GenBank/DDBJ databases">
        <title>Complete Genome Sequence of Staphylococcus edaphicus strain CCM 8731.</title>
        <authorList>
            <person name="Rimmer C.O."/>
            <person name="Thomas J.C."/>
        </authorList>
    </citation>
    <scope>NUCLEOTIDE SEQUENCE</scope>
    <source>
        <strain evidence="3">CCM 8731</strain>
    </source>
</reference>
<dbReference type="EMBL" id="MRZN01000001">
    <property type="protein sequence ID" value="PHK50970.1"/>
    <property type="molecule type" value="Genomic_DNA"/>
</dbReference>
<organism evidence="2 4">
    <name type="scientific">Staphylococcus edaphicus</name>
    <dbReference type="NCBI Taxonomy" id="1955013"/>
    <lineage>
        <taxon>Bacteria</taxon>
        <taxon>Bacillati</taxon>
        <taxon>Bacillota</taxon>
        <taxon>Bacilli</taxon>
        <taxon>Bacillales</taxon>
        <taxon>Staphylococcaceae</taxon>
        <taxon>Staphylococcus</taxon>
    </lineage>
</organism>
<feature type="transmembrane region" description="Helical" evidence="1">
    <location>
        <begin position="35"/>
        <end position="52"/>
    </location>
</feature>
<keyword evidence="1" id="KW-0472">Membrane</keyword>
<dbReference type="AlphaFoldDB" id="A0A2C6WPG2"/>
<sequence>MGTILLIGLLIPVVYLMQLTKKKEAINVKYTRNTVGISIISVVVTTIIFILLNHTNIPIWGTMISAIIVAVVWALLLSGCYYIYQILSNNVKK</sequence>
<dbReference type="OrthoDB" id="2414071at2"/>
<name>A0A2C6WPG2_9STAP</name>
<reference evidence="2" key="3">
    <citation type="submission" date="2017-10" db="EMBL/GenBank/DDBJ databases">
        <authorList>
            <person name="Vrbovska V."/>
            <person name="Kovarovic V."/>
            <person name="Indrakova A."/>
        </authorList>
    </citation>
    <scope>NUCLEOTIDE SEQUENCE</scope>
    <source>
        <strain evidence="2">CCM 8730</strain>
    </source>
</reference>
<evidence type="ECO:0000313" key="4">
    <source>
        <dbReference type="Proteomes" id="UP000223828"/>
    </source>
</evidence>
<reference evidence="4" key="2">
    <citation type="submission" date="2017-10" db="EMBL/GenBank/DDBJ databases">
        <title>Staphylococcus edaphicus sp. nov., isolated in Antarctica, harbouring mecC gene and genomic islands essential in adaptation to extreme environment.</title>
        <authorList>
            <person name="Pantucek R."/>
            <person name="Sedlacek I."/>
            <person name="Indrakova A."/>
            <person name="Vrbovska V."/>
            <person name="Maslanova I."/>
            <person name="Kovarovic V."/>
            <person name="Svec P."/>
            <person name="Kralova S."/>
            <person name="Kristofova L."/>
            <person name="Keklakova J."/>
            <person name="Petras P."/>
            <person name="Doskar J."/>
        </authorList>
    </citation>
    <scope>NUCLEOTIDE SEQUENCE [LARGE SCALE GENOMIC DNA]</scope>
    <source>
        <strain evidence="4">CCM 5085</strain>
    </source>
</reference>
<keyword evidence="1" id="KW-1133">Transmembrane helix</keyword>
<dbReference type="RefSeq" id="WP_099089200.1">
    <property type="nucleotide sequence ID" value="NZ_CP093217.1"/>
</dbReference>
<proteinExistence type="predicted"/>
<keyword evidence="1" id="KW-0812">Transmembrane</keyword>
<feature type="transmembrane region" description="Helical" evidence="1">
    <location>
        <begin position="59"/>
        <end position="84"/>
    </location>
</feature>
<dbReference type="Proteomes" id="UP000223828">
    <property type="component" value="Unassembled WGS sequence"/>
</dbReference>
<reference evidence="2" key="1">
    <citation type="journal article" date="2017" name="Appl. Environ. Microbiol.">
        <title>Staphylococcus edaphicus sp. nov., isolated in Antarctica, harbours mecC gene and genomic islands with suspected role in adaptation to extreme environment.</title>
        <authorList>
            <person name="Pantucek R."/>
            <person name="Sedlacek I."/>
            <person name="Indrakova A."/>
            <person name="Vrbovska V."/>
            <person name="Maslanova I."/>
            <person name="Kovarovic V."/>
            <person name="Svec P."/>
            <person name="Kralova S."/>
            <person name="Kristofova L."/>
            <person name="Keklakova J."/>
            <person name="Petras P."/>
            <person name="Doskar J."/>
        </authorList>
    </citation>
    <scope>NUCLEOTIDE SEQUENCE</scope>
    <source>
        <strain evidence="2">CCM 8730</strain>
    </source>
</reference>
<dbReference type="EMBL" id="CP093217">
    <property type="protein sequence ID" value="UQW82658.1"/>
    <property type="molecule type" value="Genomic_DNA"/>
</dbReference>
<evidence type="ECO:0000313" key="5">
    <source>
        <dbReference type="Proteomes" id="UP001056588"/>
    </source>
</evidence>
<keyword evidence="5" id="KW-1185">Reference proteome</keyword>
<gene>
    <name evidence="2" type="ORF">BTJ66_01335</name>
    <name evidence="3" type="ORF">MNY58_06295</name>
</gene>
<evidence type="ECO:0000313" key="2">
    <source>
        <dbReference type="EMBL" id="PHK50970.1"/>
    </source>
</evidence>
<evidence type="ECO:0000256" key="1">
    <source>
        <dbReference type="SAM" id="Phobius"/>
    </source>
</evidence>
<dbReference type="Proteomes" id="UP001056588">
    <property type="component" value="Chromosome"/>
</dbReference>
<accession>A0A2C6WPG2</accession>
<evidence type="ECO:0000313" key="3">
    <source>
        <dbReference type="EMBL" id="UQW82658.1"/>
    </source>
</evidence>
<protein>
    <submittedName>
        <fullName evidence="2">Uncharacterized protein</fullName>
    </submittedName>
</protein>